<dbReference type="GO" id="GO:0070531">
    <property type="term" value="C:BRCA1-A complex"/>
    <property type="evidence" value="ECO:0007669"/>
    <property type="project" value="TreeGrafter"/>
</dbReference>
<dbReference type="EMBL" id="UYJE01000645">
    <property type="protein sequence ID" value="VDH94847.1"/>
    <property type="molecule type" value="Genomic_DNA"/>
</dbReference>
<keyword evidence="1" id="KW-0677">Repeat</keyword>
<dbReference type="GO" id="GO:0004842">
    <property type="term" value="F:ubiquitin-protein transferase activity"/>
    <property type="evidence" value="ECO:0007669"/>
    <property type="project" value="TreeGrafter"/>
</dbReference>
<evidence type="ECO:0000256" key="3">
    <source>
        <dbReference type="PROSITE-ProRule" id="PRU00023"/>
    </source>
</evidence>
<dbReference type="PROSITE" id="PS50088">
    <property type="entry name" value="ANK_REPEAT"/>
    <property type="match status" value="1"/>
</dbReference>
<dbReference type="GO" id="GO:0031436">
    <property type="term" value="C:BRCA1-BARD1 complex"/>
    <property type="evidence" value="ECO:0007669"/>
    <property type="project" value="TreeGrafter"/>
</dbReference>
<dbReference type="OrthoDB" id="10414685at2759"/>
<evidence type="ECO:0000256" key="1">
    <source>
        <dbReference type="ARBA" id="ARBA00022737"/>
    </source>
</evidence>
<keyword evidence="2 3" id="KW-0040">ANK repeat</keyword>
<dbReference type="PANTHER" id="PTHR24171">
    <property type="entry name" value="ANKYRIN REPEAT DOMAIN-CONTAINING PROTEIN 39-RELATED"/>
    <property type="match status" value="1"/>
</dbReference>
<dbReference type="Gene3D" id="1.25.40.20">
    <property type="entry name" value="Ankyrin repeat-containing domain"/>
    <property type="match status" value="1"/>
</dbReference>
<comment type="caution">
    <text evidence="4">The sequence shown here is derived from an EMBL/GenBank/DDBJ whole genome shotgun (WGS) entry which is preliminary data.</text>
</comment>
<protein>
    <recommendedName>
        <fullName evidence="6">ANK_REP_REGION domain-containing protein</fullName>
    </recommendedName>
</protein>
<keyword evidence="5" id="KW-1185">Reference proteome</keyword>
<feature type="repeat" description="ANK" evidence="3">
    <location>
        <begin position="342"/>
        <end position="372"/>
    </location>
</feature>
<proteinExistence type="predicted"/>
<evidence type="ECO:0000313" key="5">
    <source>
        <dbReference type="Proteomes" id="UP000596742"/>
    </source>
</evidence>
<dbReference type="PANTHER" id="PTHR24171:SF8">
    <property type="entry name" value="BRCA1-ASSOCIATED RING DOMAIN PROTEIN 1"/>
    <property type="match status" value="1"/>
</dbReference>
<dbReference type="Pfam" id="PF12796">
    <property type="entry name" value="Ank_2"/>
    <property type="match status" value="1"/>
</dbReference>
<dbReference type="PROSITE" id="PS50297">
    <property type="entry name" value="ANK_REP_REGION"/>
    <property type="match status" value="1"/>
</dbReference>
<organism evidence="4 5">
    <name type="scientific">Mytilus galloprovincialis</name>
    <name type="common">Mediterranean mussel</name>
    <dbReference type="NCBI Taxonomy" id="29158"/>
    <lineage>
        <taxon>Eukaryota</taxon>
        <taxon>Metazoa</taxon>
        <taxon>Spiralia</taxon>
        <taxon>Lophotrochozoa</taxon>
        <taxon>Mollusca</taxon>
        <taxon>Bivalvia</taxon>
        <taxon>Autobranchia</taxon>
        <taxon>Pteriomorphia</taxon>
        <taxon>Mytilida</taxon>
        <taxon>Mytiloidea</taxon>
        <taxon>Mytilidae</taxon>
        <taxon>Mytilinae</taxon>
        <taxon>Mytilus</taxon>
    </lineage>
</organism>
<dbReference type="Proteomes" id="UP000596742">
    <property type="component" value="Unassembled WGS sequence"/>
</dbReference>
<dbReference type="SMART" id="SM00248">
    <property type="entry name" value="ANK"/>
    <property type="match status" value="2"/>
</dbReference>
<dbReference type="SUPFAM" id="SSF48403">
    <property type="entry name" value="Ankyrin repeat"/>
    <property type="match status" value="1"/>
</dbReference>
<evidence type="ECO:0000313" key="4">
    <source>
        <dbReference type="EMBL" id="VDH94847.1"/>
    </source>
</evidence>
<dbReference type="InterPro" id="IPR002110">
    <property type="entry name" value="Ankyrin_rpt"/>
</dbReference>
<evidence type="ECO:0000256" key="2">
    <source>
        <dbReference type="ARBA" id="ARBA00023043"/>
    </source>
</evidence>
<accession>A0A8B6BTZ0</accession>
<reference evidence="4" key="1">
    <citation type="submission" date="2018-11" db="EMBL/GenBank/DDBJ databases">
        <authorList>
            <person name="Alioto T."/>
            <person name="Alioto T."/>
        </authorList>
    </citation>
    <scope>NUCLEOTIDE SEQUENCE</scope>
</reference>
<dbReference type="GO" id="GO:0085020">
    <property type="term" value="P:protein K6-linked ubiquitination"/>
    <property type="evidence" value="ECO:0007669"/>
    <property type="project" value="TreeGrafter"/>
</dbReference>
<dbReference type="InterPro" id="IPR036770">
    <property type="entry name" value="Ankyrin_rpt-contain_sf"/>
</dbReference>
<evidence type="ECO:0008006" key="6">
    <source>
        <dbReference type="Google" id="ProtNLM"/>
    </source>
</evidence>
<sequence>MCEANYAFPLLCKLVSNNDERFRERIIFFRQPLSLLKEELDKISNDNKKLYCILILCLLFDGLLSRSMFDIDSTESDKKIYKIIKTCGLQSNISKKALEESAYSALGSYFTKDSYNFRFIHDALEETVGCHFCTLNPEEMFSDCNILFIRDRVRVQLNTNADENIVVLREDELNEDRLRPLYHRLLTELKSGRFSNLLMSQLFKNRNFVNIFGTHLKTSQRIFDEPFSEASSEWQRSIFQSIFQKQSKDEFKDNKDAINRVMEAKRKRSTIMHWIVAFGCYEFFRYAWSVMTPSKRKQILGRDYKSKPLSKSFFPLAVLGGSLNIVKELIDSGADVNCFSEFFETPLYIAVKSGSCDMVHLLLKKGAHINLRLWFDMKVPILVISNNNQLS</sequence>
<gene>
    <name evidence="4" type="ORF">MGAL_10B090336</name>
</gene>
<name>A0A8B6BTZ0_MYTGA</name>
<dbReference type="AlphaFoldDB" id="A0A8B6BTZ0"/>